<reference evidence="2" key="1">
    <citation type="submission" date="2020-05" db="EMBL/GenBank/DDBJ databases">
        <authorList>
            <person name="Chiriac C."/>
            <person name="Salcher M."/>
            <person name="Ghai R."/>
            <person name="Kavagutti S V."/>
        </authorList>
    </citation>
    <scope>NUCLEOTIDE SEQUENCE</scope>
</reference>
<dbReference type="Pfam" id="PF23992">
    <property type="entry name" value="Pam3_gp32"/>
    <property type="match status" value="1"/>
</dbReference>
<sequence>MPKVYVVSETTQHNIASALDYGQIETILPPNAQIAFSVVPTVRRIQRKLEKFTDEDFLLLIGDPSAIGITCAVAAAKNNGRFKCLKWDKRERRYIPLEVDLFKKGESDESYEFI</sequence>
<dbReference type="EMBL" id="LR798328">
    <property type="protein sequence ID" value="CAB5224125.1"/>
    <property type="molecule type" value="Genomic_DNA"/>
</dbReference>
<dbReference type="EMBL" id="LR796617">
    <property type="protein sequence ID" value="CAB4154510.1"/>
    <property type="molecule type" value="Genomic_DNA"/>
</dbReference>
<evidence type="ECO:0000313" key="1">
    <source>
        <dbReference type="EMBL" id="CAB4154510.1"/>
    </source>
</evidence>
<gene>
    <name evidence="1" type="ORF">UFOVP652_10</name>
    <name evidence="2" type="ORF">UFOVP734_29</name>
</gene>
<organism evidence="2">
    <name type="scientific">uncultured Caudovirales phage</name>
    <dbReference type="NCBI Taxonomy" id="2100421"/>
    <lineage>
        <taxon>Viruses</taxon>
        <taxon>Duplodnaviria</taxon>
        <taxon>Heunggongvirae</taxon>
        <taxon>Uroviricota</taxon>
        <taxon>Caudoviricetes</taxon>
        <taxon>Peduoviridae</taxon>
        <taxon>Maltschvirus</taxon>
        <taxon>Maltschvirus maltsch</taxon>
    </lineage>
</organism>
<evidence type="ECO:0000313" key="2">
    <source>
        <dbReference type="EMBL" id="CAB5224125.1"/>
    </source>
</evidence>
<protein>
    <submittedName>
        <fullName evidence="2">Uncharacterized protein</fullName>
    </submittedName>
</protein>
<accession>A0A6J7X472</accession>
<name>A0A6J7X472_9CAUD</name>
<dbReference type="InterPro" id="IPR057116">
    <property type="entry name" value="Pam3_gp32"/>
</dbReference>
<proteinExistence type="predicted"/>